<dbReference type="VEuPathDB" id="ToxoDB:EMH_0074900"/>
<feature type="region of interest" description="Disordered" evidence="2">
    <location>
        <begin position="299"/>
        <end position="382"/>
    </location>
</feature>
<sequence length="862" mass="93824">MEAPKHISLRLPTDSWDREVSAAVPATSGVASTPVSASSSAALPPSAAPDSATRLRKEAAPSKAKELIRLALLLRRPDRASAAKIGGNVSAAATESAVVSISNDRASSANGSTRRQWGNSPSAGPSATPPSAAAAAATEAAAGSMRHSPRALQQQRLSSGTPATNAALAAAKQRVLEKQQQLLHYLDCINAGELLLRDVQQQQQRPKPPTALSRLTGTLPQQQRHPEEMRQQRHRELVELLRGRCAVQKQNRQPLSKRQQQQQQRLKGTKRQLPTSALQLLYFRLQRKAEQLQLLQERQLSTQQHHQDPKKLRQPHQEDQRGQQHQKQQERHQQQPCHPQQCQEQQQKQQKHLEQQPQKEQQQQGQAEQSRWQHQSQQVTQPVVQQHPLGQLQNRCEGNTFLTACEEASGSPLSPVTPAGFGVADLANVGPVTRASVAVATAASVAAAHATAAQKSAGICTMPPAVEATKGVAAAADHTQLAATATAASIAVTGAAATRAEAAISGVPSDAAADVGIPPLHLLEHSTPSALSSGFSSRNSSRLSLAQPLPKEKQQQHHDRRMRLLDGKAAAAPQSLAAARRQQLQQLAASRAESLEHFGTVLEAAAVRCDKLMAAREAFKEHVRSNGPRLRRNVINGQASRKSLGVYKHRAAAATRKAEKLQAEEEVAAAAEEQLQREAEALLPYKSVCFAICRKMEQIRAEFANFKKRVLQEEETHLETLRNIFQELEATQMTADGLETAAEEANSRHREAAGSLGLLYQKTNNMFYKYSQNPSVFRLYAVGLEKSAAAAAAAASAQGGTMHRGLPKQQLMQATEYFVAQQQLLRLRDFIEKLEAVLQDLQEEAKKQRACAGFGFGEPHEH</sequence>
<dbReference type="InterPro" id="IPR051647">
    <property type="entry name" value="Mediator_comp_sub12"/>
</dbReference>
<dbReference type="RefSeq" id="XP_013358094.1">
    <property type="nucleotide sequence ID" value="XM_013502640.1"/>
</dbReference>
<name>U6KFG5_9EIME</name>
<feature type="compositionally biased region" description="Basic and acidic residues" evidence="2">
    <location>
        <begin position="550"/>
        <end position="560"/>
    </location>
</feature>
<proteinExistence type="predicted"/>
<keyword evidence="4" id="KW-1185">Reference proteome</keyword>
<dbReference type="GeneID" id="25381968"/>
<evidence type="ECO:0000256" key="2">
    <source>
        <dbReference type="SAM" id="MobiDB-lite"/>
    </source>
</evidence>
<reference evidence="3" key="2">
    <citation type="submission" date="2013-10" db="EMBL/GenBank/DDBJ databases">
        <authorList>
            <person name="Aslett M."/>
        </authorList>
    </citation>
    <scope>NUCLEOTIDE SEQUENCE [LARGE SCALE GENOMIC DNA]</scope>
    <source>
        <strain evidence="3">Houghton</strain>
    </source>
</reference>
<gene>
    <name evidence="3" type="ORF">EMH_0074900</name>
</gene>
<feature type="coiled-coil region" evidence="1">
    <location>
        <begin position="824"/>
        <end position="851"/>
    </location>
</feature>
<dbReference type="AlphaFoldDB" id="U6KFG5"/>
<feature type="region of interest" description="Disordered" evidence="2">
    <location>
        <begin position="200"/>
        <end position="231"/>
    </location>
</feature>
<reference evidence="3" key="1">
    <citation type="submission" date="2013-10" db="EMBL/GenBank/DDBJ databases">
        <title>Genomic analysis of the causative agents of coccidiosis in chickens.</title>
        <authorList>
            <person name="Reid A.J."/>
            <person name="Blake D."/>
            <person name="Billington K."/>
            <person name="Browne H."/>
            <person name="Dunn M."/>
            <person name="Hung S."/>
            <person name="Kawahara F."/>
            <person name="Miranda-Saavedra D."/>
            <person name="Mourier T."/>
            <person name="Nagra H."/>
            <person name="Otto T.D."/>
            <person name="Rawlings N."/>
            <person name="Sanchez A."/>
            <person name="Sanders M."/>
            <person name="Subramaniam C."/>
            <person name="Tay Y."/>
            <person name="Dear P."/>
            <person name="Doerig C."/>
            <person name="Gruber A."/>
            <person name="Parkinson J."/>
            <person name="Shirley M."/>
            <person name="Wan K.L."/>
            <person name="Berriman M."/>
            <person name="Tomley F."/>
            <person name="Pain A."/>
        </authorList>
    </citation>
    <scope>NUCLEOTIDE SEQUENCE [LARGE SCALE GENOMIC DNA]</scope>
    <source>
        <strain evidence="3">Houghton</strain>
    </source>
</reference>
<dbReference type="GO" id="GO:0016592">
    <property type="term" value="C:mediator complex"/>
    <property type="evidence" value="ECO:0007669"/>
    <property type="project" value="TreeGrafter"/>
</dbReference>
<feature type="compositionally biased region" description="Low complexity" evidence="2">
    <location>
        <begin position="120"/>
        <end position="144"/>
    </location>
</feature>
<dbReference type="PANTHER" id="PTHR46007">
    <property type="entry name" value="MEDIATOR OF RNA POLYMERASE II TRANSCRIPTION SUBUNIT 12"/>
    <property type="match status" value="1"/>
</dbReference>
<feature type="coiled-coil region" evidence="1">
    <location>
        <begin position="644"/>
        <end position="748"/>
    </location>
</feature>
<evidence type="ECO:0000313" key="4">
    <source>
        <dbReference type="Proteomes" id="UP000030744"/>
    </source>
</evidence>
<evidence type="ECO:0000256" key="1">
    <source>
        <dbReference type="SAM" id="Coils"/>
    </source>
</evidence>
<feature type="region of interest" description="Disordered" evidence="2">
    <location>
        <begin position="528"/>
        <end position="560"/>
    </location>
</feature>
<feature type="compositionally biased region" description="Low complexity" evidence="2">
    <location>
        <begin position="250"/>
        <end position="266"/>
    </location>
</feature>
<dbReference type="GO" id="GO:0045944">
    <property type="term" value="P:positive regulation of transcription by RNA polymerase II"/>
    <property type="evidence" value="ECO:0007669"/>
    <property type="project" value="TreeGrafter"/>
</dbReference>
<dbReference type="GO" id="GO:0003713">
    <property type="term" value="F:transcription coactivator activity"/>
    <property type="evidence" value="ECO:0007669"/>
    <property type="project" value="TreeGrafter"/>
</dbReference>
<feature type="compositionally biased region" description="Basic and acidic residues" evidence="2">
    <location>
        <begin position="305"/>
        <end position="333"/>
    </location>
</feature>
<evidence type="ECO:0000313" key="3">
    <source>
        <dbReference type="EMBL" id="CDJ35516.1"/>
    </source>
</evidence>
<feature type="compositionally biased region" description="Low complexity" evidence="2">
    <location>
        <begin position="334"/>
        <end position="348"/>
    </location>
</feature>
<dbReference type="OrthoDB" id="10367772at2759"/>
<feature type="region of interest" description="Disordered" evidence="2">
    <location>
        <begin position="248"/>
        <end position="271"/>
    </location>
</feature>
<accession>U6KFG5</accession>
<feature type="compositionally biased region" description="Low complexity" evidence="2">
    <location>
        <begin position="529"/>
        <end position="546"/>
    </location>
</feature>
<feature type="compositionally biased region" description="Polar residues" evidence="2">
    <location>
        <begin position="213"/>
        <end position="223"/>
    </location>
</feature>
<organism evidence="3 4">
    <name type="scientific">Eimeria mitis</name>
    <dbReference type="NCBI Taxonomy" id="44415"/>
    <lineage>
        <taxon>Eukaryota</taxon>
        <taxon>Sar</taxon>
        <taxon>Alveolata</taxon>
        <taxon>Apicomplexa</taxon>
        <taxon>Conoidasida</taxon>
        <taxon>Coccidia</taxon>
        <taxon>Eucoccidiorida</taxon>
        <taxon>Eimeriorina</taxon>
        <taxon>Eimeriidae</taxon>
        <taxon>Eimeria</taxon>
    </lineage>
</organism>
<feature type="region of interest" description="Disordered" evidence="2">
    <location>
        <begin position="25"/>
        <end position="61"/>
    </location>
</feature>
<dbReference type="PANTHER" id="PTHR46007:SF8">
    <property type="entry name" value="C2H2-TYPE DOMAIN-CONTAINING PROTEIN"/>
    <property type="match status" value="1"/>
</dbReference>
<feature type="compositionally biased region" description="Low complexity" evidence="2">
    <location>
        <begin position="355"/>
        <end position="382"/>
    </location>
</feature>
<dbReference type="EMBL" id="HG688619">
    <property type="protein sequence ID" value="CDJ35516.1"/>
    <property type="molecule type" value="Genomic_DNA"/>
</dbReference>
<feature type="region of interest" description="Disordered" evidence="2">
    <location>
        <begin position="103"/>
        <end position="165"/>
    </location>
</feature>
<feature type="compositionally biased region" description="Low complexity" evidence="2">
    <location>
        <begin position="26"/>
        <end position="52"/>
    </location>
</feature>
<feature type="compositionally biased region" description="Polar residues" evidence="2">
    <location>
        <begin position="151"/>
        <end position="162"/>
    </location>
</feature>
<dbReference type="Proteomes" id="UP000030744">
    <property type="component" value="Unassembled WGS sequence"/>
</dbReference>
<keyword evidence="1" id="KW-0175">Coiled coil</keyword>
<protein>
    <submittedName>
        <fullName evidence="3">Uncharacterized protein</fullName>
    </submittedName>
</protein>
<feature type="compositionally biased region" description="Polar residues" evidence="2">
    <location>
        <begin position="103"/>
        <end position="119"/>
    </location>
</feature>